<keyword evidence="2" id="KW-0808">Transferase</keyword>
<keyword evidence="3" id="KW-0949">S-adenosyl-L-methionine</keyword>
<dbReference type="STRING" id="33114.A0A2G2VH39"/>
<dbReference type="OrthoDB" id="2410195at2759"/>
<dbReference type="AlphaFoldDB" id="A0A2G2VH39"/>
<dbReference type="SUPFAM" id="SSF53335">
    <property type="entry name" value="S-adenosyl-L-methionine-dependent methyltransferases"/>
    <property type="match status" value="1"/>
</dbReference>
<dbReference type="InterPro" id="IPR029063">
    <property type="entry name" value="SAM-dependent_MTases_sf"/>
</dbReference>
<reference evidence="5 6" key="1">
    <citation type="journal article" date="2017" name="Genome Biol.">
        <title>New reference genome sequences of hot pepper reveal the massive evolution of plant disease-resistance genes by retroduplication.</title>
        <authorList>
            <person name="Kim S."/>
            <person name="Park J."/>
            <person name="Yeom S.I."/>
            <person name="Kim Y.M."/>
            <person name="Seo E."/>
            <person name="Kim K.T."/>
            <person name="Kim M.S."/>
            <person name="Lee J.M."/>
            <person name="Cheong K."/>
            <person name="Shin H.S."/>
            <person name="Kim S.B."/>
            <person name="Han K."/>
            <person name="Lee J."/>
            <person name="Park M."/>
            <person name="Lee H.A."/>
            <person name="Lee H.Y."/>
            <person name="Lee Y."/>
            <person name="Oh S."/>
            <person name="Lee J.H."/>
            <person name="Choi E."/>
            <person name="Choi E."/>
            <person name="Lee S.E."/>
            <person name="Jeon J."/>
            <person name="Kim H."/>
            <person name="Choi G."/>
            <person name="Song H."/>
            <person name="Lee J."/>
            <person name="Lee S.C."/>
            <person name="Kwon J.K."/>
            <person name="Lee H.Y."/>
            <person name="Koo N."/>
            <person name="Hong Y."/>
            <person name="Kim R.W."/>
            <person name="Kang W.H."/>
            <person name="Huh J.H."/>
            <person name="Kang B.C."/>
            <person name="Yang T.J."/>
            <person name="Lee Y.H."/>
            <person name="Bennetzen J.L."/>
            <person name="Choi D."/>
        </authorList>
    </citation>
    <scope>NUCLEOTIDE SEQUENCE [LARGE SCALE GENOMIC DNA]</scope>
    <source>
        <strain evidence="6">cv. PBC81</strain>
    </source>
</reference>
<evidence type="ECO:0000313" key="5">
    <source>
        <dbReference type="EMBL" id="PHT32277.1"/>
    </source>
</evidence>
<dbReference type="GO" id="GO:0032259">
    <property type="term" value="P:methylation"/>
    <property type="evidence" value="ECO:0007669"/>
    <property type="project" value="UniProtKB-KW"/>
</dbReference>
<feature type="domain" description="O-methyltransferase C-terminal" evidence="4">
    <location>
        <begin position="3"/>
        <end position="100"/>
    </location>
</feature>
<evidence type="ECO:0000256" key="2">
    <source>
        <dbReference type="ARBA" id="ARBA00022679"/>
    </source>
</evidence>
<proteinExistence type="predicted"/>
<dbReference type="InterPro" id="IPR001077">
    <property type="entry name" value="COMT_C"/>
</dbReference>
<name>A0A2G2VH39_CAPBA</name>
<evidence type="ECO:0000256" key="3">
    <source>
        <dbReference type="ARBA" id="ARBA00022691"/>
    </source>
</evidence>
<evidence type="ECO:0000256" key="1">
    <source>
        <dbReference type="ARBA" id="ARBA00022603"/>
    </source>
</evidence>
<reference evidence="6" key="2">
    <citation type="journal article" date="2017" name="J. Anim. Genet.">
        <title>Multiple reference genome sequences of hot pepper reveal the massive evolution of plant disease resistance genes by retroduplication.</title>
        <authorList>
            <person name="Kim S."/>
            <person name="Park J."/>
            <person name="Yeom S.-I."/>
            <person name="Kim Y.-M."/>
            <person name="Seo E."/>
            <person name="Kim K.-T."/>
            <person name="Kim M.-S."/>
            <person name="Lee J.M."/>
            <person name="Cheong K."/>
            <person name="Shin H.-S."/>
            <person name="Kim S.-B."/>
            <person name="Han K."/>
            <person name="Lee J."/>
            <person name="Park M."/>
            <person name="Lee H.-A."/>
            <person name="Lee H.-Y."/>
            <person name="Lee Y."/>
            <person name="Oh S."/>
            <person name="Lee J.H."/>
            <person name="Choi E."/>
            <person name="Choi E."/>
            <person name="Lee S.E."/>
            <person name="Jeon J."/>
            <person name="Kim H."/>
            <person name="Choi G."/>
            <person name="Song H."/>
            <person name="Lee J."/>
            <person name="Lee S.-C."/>
            <person name="Kwon J.-K."/>
            <person name="Lee H.-Y."/>
            <person name="Koo N."/>
            <person name="Hong Y."/>
            <person name="Kim R.W."/>
            <person name="Kang W.-H."/>
            <person name="Huh J.H."/>
            <person name="Kang B.-C."/>
            <person name="Yang T.-J."/>
            <person name="Lee Y.-H."/>
            <person name="Bennetzen J.L."/>
            <person name="Choi D."/>
        </authorList>
    </citation>
    <scope>NUCLEOTIDE SEQUENCE [LARGE SCALE GENOMIC DNA]</scope>
    <source>
        <strain evidence="6">cv. PBC81</strain>
    </source>
</reference>
<dbReference type="Pfam" id="PF00891">
    <property type="entry name" value="Methyltransf_2"/>
    <property type="match status" value="1"/>
</dbReference>
<dbReference type="InterPro" id="IPR016461">
    <property type="entry name" value="COMT-like"/>
</dbReference>
<keyword evidence="6" id="KW-1185">Reference proteome</keyword>
<evidence type="ECO:0000313" key="6">
    <source>
        <dbReference type="Proteomes" id="UP000224567"/>
    </source>
</evidence>
<gene>
    <name evidence="5" type="ORF">CQW23_28614</name>
</gene>
<evidence type="ECO:0000259" key="4">
    <source>
        <dbReference type="Pfam" id="PF00891"/>
    </source>
</evidence>
<comment type="caution">
    <text evidence="5">The sequence shown here is derived from an EMBL/GenBank/DDBJ whole genome shotgun (WGS) entry which is preliminary data.</text>
</comment>
<accession>A0A2G2VH39</accession>
<protein>
    <recommendedName>
        <fullName evidence="4">O-methyltransferase C-terminal domain-containing protein</fullName>
    </recommendedName>
</protein>
<dbReference type="Proteomes" id="UP000224567">
    <property type="component" value="Unassembled WGS sequence"/>
</dbReference>
<dbReference type="GO" id="GO:0008171">
    <property type="term" value="F:O-methyltransferase activity"/>
    <property type="evidence" value="ECO:0007669"/>
    <property type="project" value="InterPro"/>
</dbReference>
<dbReference type="Gene3D" id="3.40.50.150">
    <property type="entry name" value="Vaccinia Virus protein VP39"/>
    <property type="match status" value="1"/>
</dbReference>
<dbReference type="PROSITE" id="PS51683">
    <property type="entry name" value="SAM_OMT_II"/>
    <property type="match status" value="1"/>
</dbReference>
<dbReference type="EMBL" id="MLFT02000012">
    <property type="protein sequence ID" value="PHT32277.1"/>
    <property type="molecule type" value="Genomic_DNA"/>
</dbReference>
<keyword evidence="1" id="KW-0489">Methyltransferase</keyword>
<sequence length="114" mass="13222">MPQTKNLSFVEGDIFQSIPHADAIFLKLVMHNWSYEDCVKILQRSREANTYNNEGRKEKVLILDMVLNRYEDKEDMIEVKLLFDVLIMVLLAGEGGRGRELRKNEKGYSLSLDS</sequence>
<dbReference type="PANTHER" id="PTHR11746">
    <property type="entry name" value="O-METHYLTRANSFERASE"/>
    <property type="match status" value="1"/>
</dbReference>
<organism evidence="5 6">
    <name type="scientific">Capsicum baccatum</name>
    <name type="common">Peruvian pepper</name>
    <dbReference type="NCBI Taxonomy" id="33114"/>
    <lineage>
        <taxon>Eukaryota</taxon>
        <taxon>Viridiplantae</taxon>
        <taxon>Streptophyta</taxon>
        <taxon>Embryophyta</taxon>
        <taxon>Tracheophyta</taxon>
        <taxon>Spermatophyta</taxon>
        <taxon>Magnoliopsida</taxon>
        <taxon>eudicotyledons</taxon>
        <taxon>Gunneridae</taxon>
        <taxon>Pentapetalae</taxon>
        <taxon>asterids</taxon>
        <taxon>lamiids</taxon>
        <taxon>Solanales</taxon>
        <taxon>Solanaceae</taxon>
        <taxon>Solanoideae</taxon>
        <taxon>Capsiceae</taxon>
        <taxon>Capsicum</taxon>
    </lineage>
</organism>